<keyword evidence="1" id="KW-1133">Transmembrane helix</keyword>
<keyword evidence="3" id="KW-1185">Reference proteome</keyword>
<keyword evidence="1" id="KW-0812">Transmembrane</keyword>
<evidence type="ECO:0000256" key="1">
    <source>
        <dbReference type="SAM" id="Phobius"/>
    </source>
</evidence>
<feature type="transmembrane region" description="Helical" evidence="1">
    <location>
        <begin position="45"/>
        <end position="65"/>
    </location>
</feature>
<dbReference type="RefSeq" id="WP_258782905.1">
    <property type="nucleotide sequence ID" value="NZ_JANUGP010000035.1"/>
</dbReference>
<dbReference type="EMBL" id="JANUGP010000035">
    <property type="protein sequence ID" value="MCS0605636.1"/>
    <property type="molecule type" value="Genomic_DNA"/>
</dbReference>
<proteinExistence type="predicted"/>
<organism evidence="2 3">
    <name type="scientific">Streptomyces pyxinicus</name>
    <dbReference type="NCBI Taxonomy" id="2970331"/>
    <lineage>
        <taxon>Bacteria</taxon>
        <taxon>Bacillati</taxon>
        <taxon>Actinomycetota</taxon>
        <taxon>Actinomycetes</taxon>
        <taxon>Kitasatosporales</taxon>
        <taxon>Streptomycetaceae</taxon>
        <taxon>Streptomyces</taxon>
    </lineage>
</organism>
<evidence type="ECO:0000313" key="3">
    <source>
        <dbReference type="Proteomes" id="UP001205612"/>
    </source>
</evidence>
<name>A0ABT2BAU0_9ACTN</name>
<accession>A0ABT2BAU0</accession>
<feature type="transmembrane region" description="Helical" evidence="1">
    <location>
        <begin position="6"/>
        <end position="24"/>
    </location>
</feature>
<gene>
    <name evidence="2" type="ORF">NX794_31200</name>
</gene>
<evidence type="ECO:0000313" key="2">
    <source>
        <dbReference type="EMBL" id="MCS0605636.1"/>
    </source>
</evidence>
<keyword evidence="1" id="KW-0472">Membrane</keyword>
<comment type="caution">
    <text evidence="2">The sequence shown here is derived from an EMBL/GenBank/DDBJ whole genome shotgun (WGS) entry which is preliminary data.</text>
</comment>
<sequence length="99" mass="11123">MSFGAVIGLLHVLGAIVSVWVLTHRTGYSGWHGLPARIILISPEWFVTTFLKAFVWEAVLAYWLATGKPASRWGVPHDSRSGRIVRGRHMTDEDTPVRR</sequence>
<dbReference type="Proteomes" id="UP001205612">
    <property type="component" value="Unassembled WGS sequence"/>
</dbReference>
<protein>
    <submittedName>
        <fullName evidence="2">Uncharacterized protein</fullName>
    </submittedName>
</protein>
<reference evidence="2 3" key="1">
    <citation type="submission" date="2022-08" db="EMBL/GenBank/DDBJ databases">
        <authorList>
            <person name="Somphong A."/>
            <person name="Phongsopitanun W."/>
        </authorList>
    </citation>
    <scope>NUCLEOTIDE SEQUENCE [LARGE SCALE GENOMIC DNA]</scope>
    <source>
        <strain evidence="2 3">LP11</strain>
    </source>
</reference>